<name>X1HUU4_9ZZZZ</name>
<comment type="caution">
    <text evidence="1">The sequence shown here is derived from an EMBL/GenBank/DDBJ whole genome shotgun (WGS) entry which is preliminary data.</text>
</comment>
<dbReference type="AlphaFoldDB" id="X1HUU4"/>
<accession>X1HUU4</accession>
<reference evidence="1" key="1">
    <citation type="journal article" date="2014" name="Front. Microbiol.">
        <title>High frequency of phylogenetically diverse reductive dehalogenase-homologous genes in deep subseafloor sedimentary metagenomes.</title>
        <authorList>
            <person name="Kawai M."/>
            <person name="Futagami T."/>
            <person name="Toyoda A."/>
            <person name="Takaki Y."/>
            <person name="Nishi S."/>
            <person name="Hori S."/>
            <person name="Arai W."/>
            <person name="Tsubouchi T."/>
            <person name="Morono Y."/>
            <person name="Uchiyama I."/>
            <person name="Ito T."/>
            <person name="Fujiyama A."/>
            <person name="Inagaki F."/>
            <person name="Takami H."/>
        </authorList>
    </citation>
    <scope>NUCLEOTIDE SEQUENCE</scope>
    <source>
        <strain evidence="1">Expedition CK06-06</strain>
    </source>
</reference>
<organism evidence="1">
    <name type="scientific">marine sediment metagenome</name>
    <dbReference type="NCBI Taxonomy" id="412755"/>
    <lineage>
        <taxon>unclassified sequences</taxon>
        <taxon>metagenomes</taxon>
        <taxon>ecological metagenomes</taxon>
    </lineage>
</organism>
<proteinExistence type="predicted"/>
<protein>
    <submittedName>
        <fullName evidence="1">Uncharacterized protein</fullName>
    </submittedName>
</protein>
<gene>
    <name evidence="1" type="ORF">S03H2_30623</name>
</gene>
<evidence type="ECO:0000313" key="1">
    <source>
        <dbReference type="EMBL" id="GAH57579.1"/>
    </source>
</evidence>
<dbReference type="EMBL" id="BARU01018532">
    <property type="protein sequence ID" value="GAH57579.1"/>
    <property type="molecule type" value="Genomic_DNA"/>
</dbReference>
<sequence>MMRKKRTEKKKTIEPCGTMMPAKDYFKLKSGNIGVFKKPEIERNHTKSEKRINNSFEGFCLKCRHWYYGWAKDICPVCGGRLIPKAKAK</sequence>